<dbReference type="EMBL" id="SMKZ01000017">
    <property type="protein sequence ID" value="TDE09647.1"/>
    <property type="molecule type" value="Genomic_DNA"/>
</dbReference>
<dbReference type="InterPro" id="IPR004378">
    <property type="entry name" value="F420H2_quin_Rdtase"/>
</dbReference>
<dbReference type="AlphaFoldDB" id="A0A4R5DA13"/>
<dbReference type="InterPro" id="IPR012349">
    <property type="entry name" value="Split_barrel_FMN-bd"/>
</dbReference>
<dbReference type="GO" id="GO:0016491">
    <property type="term" value="F:oxidoreductase activity"/>
    <property type="evidence" value="ECO:0007669"/>
    <property type="project" value="InterPro"/>
</dbReference>
<dbReference type="Gene3D" id="2.30.110.10">
    <property type="entry name" value="Electron Transport, Fmn-binding Protein, Chain A"/>
    <property type="match status" value="1"/>
</dbReference>
<protein>
    <submittedName>
        <fullName evidence="2">Nitroreductase family deazaflavin-dependent oxidoreductase</fullName>
    </submittedName>
</protein>
<dbReference type="OrthoDB" id="5186446at2"/>
<sequence>MAKTYRTTALRKAGNAAISVALRAGVAPSAYSLLTVAGRRTGRPRTTPVRVMRSGERRWLVAPYGVVDWVRNVRAAGQVTLTRGRHSDAYAAVECDAEQSGPVLKDYARLEPVTRPYFDAKPADPPERFAAEADRHPVFRLEPLDPDADGER</sequence>
<name>A0A4R5DA13_9ACTN</name>
<gene>
    <name evidence="2" type="ORF">E1269_13490</name>
</gene>
<evidence type="ECO:0000313" key="2">
    <source>
        <dbReference type="EMBL" id="TDE09647.1"/>
    </source>
</evidence>
<proteinExistence type="predicted"/>
<comment type="caution">
    <text evidence="2">The sequence shown here is derived from an EMBL/GenBank/DDBJ whole genome shotgun (WGS) entry which is preliminary data.</text>
</comment>
<accession>A0A4R5DA13</accession>
<dbReference type="NCBIfam" id="TIGR00026">
    <property type="entry name" value="hi_GC_TIGR00026"/>
    <property type="match status" value="1"/>
</dbReference>
<keyword evidence="3" id="KW-1185">Reference proteome</keyword>
<feature type="compositionally biased region" description="Basic and acidic residues" evidence="1">
    <location>
        <begin position="121"/>
        <end position="152"/>
    </location>
</feature>
<reference evidence="2 3" key="1">
    <citation type="submission" date="2019-03" db="EMBL/GenBank/DDBJ databases">
        <title>Draft genome sequences of novel Actinobacteria.</title>
        <authorList>
            <person name="Sahin N."/>
            <person name="Ay H."/>
            <person name="Saygin H."/>
        </authorList>
    </citation>
    <scope>NUCLEOTIDE SEQUENCE [LARGE SCALE GENOMIC DNA]</scope>
    <source>
        <strain evidence="2 3">5K138</strain>
    </source>
</reference>
<evidence type="ECO:0000256" key="1">
    <source>
        <dbReference type="SAM" id="MobiDB-lite"/>
    </source>
</evidence>
<evidence type="ECO:0000313" key="3">
    <source>
        <dbReference type="Proteomes" id="UP000294739"/>
    </source>
</evidence>
<organism evidence="2 3">
    <name type="scientific">Jiangella asiatica</name>
    <dbReference type="NCBI Taxonomy" id="2530372"/>
    <lineage>
        <taxon>Bacteria</taxon>
        <taxon>Bacillati</taxon>
        <taxon>Actinomycetota</taxon>
        <taxon>Actinomycetes</taxon>
        <taxon>Jiangellales</taxon>
        <taxon>Jiangellaceae</taxon>
        <taxon>Jiangella</taxon>
    </lineage>
</organism>
<dbReference type="Pfam" id="PF04075">
    <property type="entry name" value="F420H2_quin_red"/>
    <property type="match status" value="1"/>
</dbReference>
<dbReference type="InParanoid" id="A0A4R5DA13"/>
<dbReference type="Proteomes" id="UP000294739">
    <property type="component" value="Unassembled WGS sequence"/>
</dbReference>
<feature type="region of interest" description="Disordered" evidence="1">
    <location>
        <begin position="117"/>
        <end position="152"/>
    </location>
</feature>
<dbReference type="RefSeq" id="WP_131895293.1">
    <property type="nucleotide sequence ID" value="NZ_SMKZ01000017.1"/>
</dbReference>